<reference evidence="3" key="1">
    <citation type="journal article" date="2020" name="bioRxiv">
        <title>Hybrid origin of Populus tomentosa Carr. identified through genome sequencing and phylogenomic analysis.</title>
        <authorList>
            <person name="An X."/>
            <person name="Gao K."/>
            <person name="Chen Z."/>
            <person name="Li J."/>
            <person name="Yang X."/>
            <person name="Yang X."/>
            <person name="Zhou J."/>
            <person name="Guo T."/>
            <person name="Zhao T."/>
            <person name="Huang S."/>
            <person name="Miao D."/>
            <person name="Khan W.U."/>
            <person name="Rao P."/>
            <person name="Ye M."/>
            <person name="Lei B."/>
            <person name="Liao W."/>
            <person name="Wang J."/>
            <person name="Ji L."/>
            <person name="Li Y."/>
            <person name="Guo B."/>
            <person name="Mustafa N.S."/>
            <person name="Li S."/>
            <person name="Yun Q."/>
            <person name="Keller S.R."/>
            <person name="Mao J."/>
            <person name="Zhang R."/>
            <person name="Strauss S.H."/>
        </authorList>
    </citation>
    <scope>NUCLEOTIDE SEQUENCE</scope>
    <source>
        <strain evidence="3">GM15</strain>
        <tissue evidence="3">Leaf</tissue>
    </source>
</reference>
<dbReference type="InterPro" id="IPR000182">
    <property type="entry name" value="GNAT_dom"/>
</dbReference>
<dbReference type="PROSITE" id="PS51186">
    <property type="entry name" value="GNAT"/>
    <property type="match status" value="1"/>
</dbReference>
<name>A0A8X7YUB1_POPTO</name>
<keyword evidence="1" id="KW-1133">Transmembrane helix</keyword>
<dbReference type="EMBL" id="JAAWWB010000026">
    <property type="protein sequence ID" value="KAG6751270.1"/>
    <property type="molecule type" value="Genomic_DNA"/>
</dbReference>
<keyword evidence="1" id="KW-0812">Transmembrane</keyword>
<sequence>MGSEVIVELQRNSTNWANVVGEIVKIERKIFPKHESLARSFDEELRKKNSGLLYTELNGEVAGYYKTVKENYRRQGHGEALLKAAIETCKKRKVQRISLHFDPLRTAAMTIYKKLGFQVDSLVEGYYSSDRNAYRMHLDLQIKIVFICMYISLYLFTRVYIFTN</sequence>
<dbReference type="PANTHER" id="PTHR47542:SF2">
    <property type="entry name" value="ACYL-COA N-ACYLTRANSFERASES (NAT) SUPERFAMILY PROTEIN"/>
    <property type="match status" value="1"/>
</dbReference>
<dbReference type="OrthoDB" id="41532at2759"/>
<feature type="domain" description="N-acetyltransferase" evidence="2">
    <location>
        <begin position="4"/>
        <end position="141"/>
    </location>
</feature>
<keyword evidence="1" id="KW-0472">Membrane</keyword>
<dbReference type="AlphaFoldDB" id="A0A8X7YUB1"/>
<evidence type="ECO:0000313" key="4">
    <source>
        <dbReference type="Proteomes" id="UP000886885"/>
    </source>
</evidence>
<protein>
    <recommendedName>
        <fullName evidence="2">N-acetyltransferase domain-containing protein</fullName>
    </recommendedName>
</protein>
<comment type="caution">
    <text evidence="3">The sequence shown here is derived from an EMBL/GenBank/DDBJ whole genome shotgun (WGS) entry which is preliminary data.</text>
</comment>
<accession>A0A8X7YUB1</accession>
<dbReference type="GO" id="GO:0016747">
    <property type="term" value="F:acyltransferase activity, transferring groups other than amino-acyl groups"/>
    <property type="evidence" value="ECO:0007669"/>
    <property type="project" value="InterPro"/>
</dbReference>
<dbReference type="CDD" id="cd04301">
    <property type="entry name" value="NAT_SF"/>
    <property type="match status" value="1"/>
</dbReference>
<evidence type="ECO:0000256" key="1">
    <source>
        <dbReference type="SAM" id="Phobius"/>
    </source>
</evidence>
<evidence type="ECO:0000259" key="2">
    <source>
        <dbReference type="PROSITE" id="PS51186"/>
    </source>
</evidence>
<keyword evidence="4" id="KW-1185">Reference proteome</keyword>
<gene>
    <name evidence="3" type="ORF">POTOM_045794</name>
</gene>
<feature type="transmembrane region" description="Helical" evidence="1">
    <location>
        <begin position="144"/>
        <end position="163"/>
    </location>
</feature>
<dbReference type="Proteomes" id="UP000886885">
    <property type="component" value="Chromosome 13D"/>
</dbReference>
<dbReference type="Pfam" id="PF00583">
    <property type="entry name" value="Acetyltransf_1"/>
    <property type="match status" value="1"/>
</dbReference>
<proteinExistence type="predicted"/>
<dbReference type="PANTHER" id="PTHR47542">
    <property type="entry name" value="ACYL-COA N-ACYLTRANSFERASES (NAT) SUPERFAMILY PROTEIN"/>
    <property type="match status" value="1"/>
</dbReference>
<evidence type="ECO:0000313" key="3">
    <source>
        <dbReference type="EMBL" id="KAG6751270.1"/>
    </source>
</evidence>
<organism evidence="3 4">
    <name type="scientific">Populus tomentosa</name>
    <name type="common">Chinese white poplar</name>
    <dbReference type="NCBI Taxonomy" id="118781"/>
    <lineage>
        <taxon>Eukaryota</taxon>
        <taxon>Viridiplantae</taxon>
        <taxon>Streptophyta</taxon>
        <taxon>Embryophyta</taxon>
        <taxon>Tracheophyta</taxon>
        <taxon>Spermatophyta</taxon>
        <taxon>Magnoliopsida</taxon>
        <taxon>eudicotyledons</taxon>
        <taxon>Gunneridae</taxon>
        <taxon>Pentapetalae</taxon>
        <taxon>rosids</taxon>
        <taxon>fabids</taxon>
        <taxon>Malpighiales</taxon>
        <taxon>Salicaceae</taxon>
        <taxon>Saliceae</taxon>
        <taxon>Populus</taxon>
    </lineage>
</organism>